<protein>
    <submittedName>
        <fullName evidence="4">Chain length determinant family protein</fullName>
    </submittedName>
</protein>
<comment type="caution">
    <text evidence="4">The sequence shown here is derived from an EMBL/GenBank/DDBJ whole genome shotgun (WGS) entry which is preliminary data.</text>
</comment>
<feature type="domain" description="Tyrosine-protein kinase G-rich" evidence="3">
    <location>
        <begin position="363"/>
        <end position="444"/>
    </location>
</feature>
<feature type="transmembrane region" description="Helical" evidence="2">
    <location>
        <begin position="486"/>
        <end position="509"/>
    </location>
</feature>
<dbReference type="GO" id="GO:0003697">
    <property type="term" value="F:single-stranded DNA binding"/>
    <property type="evidence" value="ECO:0007669"/>
    <property type="project" value="InterPro"/>
</dbReference>
<dbReference type="OrthoDB" id="9795292at2"/>
<dbReference type="InterPro" id="IPR032807">
    <property type="entry name" value="GNVR"/>
</dbReference>
<keyword evidence="5" id="KW-1185">Reference proteome</keyword>
<accession>A0A368N6K2</accession>
<keyword evidence="2" id="KW-0472">Membrane</keyword>
<reference evidence="4 5" key="1">
    <citation type="submission" date="2018-07" db="EMBL/GenBank/DDBJ databases">
        <title>Corallincola holothuriorum sp. nov., a new facultative anaerobe isolated from sea cucumber Apostichopus japonicus.</title>
        <authorList>
            <person name="Xia H."/>
        </authorList>
    </citation>
    <scope>NUCLEOTIDE SEQUENCE [LARGE SCALE GENOMIC DNA]</scope>
    <source>
        <strain evidence="4 5">C4</strain>
    </source>
</reference>
<keyword evidence="1" id="KW-0175">Coiled coil</keyword>
<evidence type="ECO:0000256" key="2">
    <source>
        <dbReference type="SAM" id="Phobius"/>
    </source>
</evidence>
<dbReference type="NCBIfam" id="TIGR03007">
    <property type="entry name" value="pepcterm_ChnLen"/>
    <property type="match status" value="1"/>
</dbReference>
<dbReference type="InterPro" id="IPR014345">
    <property type="entry name" value="XrtA_polysacc_chain"/>
</dbReference>
<feature type="coiled-coil region" evidence="1">
    <location>
        <begin position="169"/>
        <end position="306"/>
    </location>
</feature>
<dbReference type="PANTHER" id="PTHR32309:SF13">
    <property type="entry name" value="FERRIC ENTEROBACTIN TRANSPORT PROTEIN FEPE"/>
    <property type="match status" value="1"/>
</dbReference>
<dbReference type="SUPFAM" id="SSF118208">
    <property type="entry name" value="Viral ssDNA binding protein"/>
    <property type="match status" value="1"/>
</dbReference>
<proteinExistence type="predicted"/>
<dbReference type="Proteomes" id="UP000252558">
    <property type="component" value="Unassembled WGS sequence"/>
</dbReference>
<feature type="transmembrane region" description="Helical" evidence="2">
    <location>
        <begin position="424"/>
        <end position="445"/>
    </location>
</feature>
<evidence type="ECO:0000313" key="5">
    <source>
        <dbReference type="Proteomes" id="UP000252558"/>
    </source>
</evidence>
<evidence type="ECO:0000313" key="4">
    <source>
        <dbReference type="EMBL" id="RCU45145.1"/>
    </source>
</evidence>
<sequence>MQDALELIQEKLFAVWQRKLFALLLVWPICIGGWIYVSNMPDVYDARARIYVDTETVLKPLLEGLTVEADVDTQVRLMFKNILSRSNLEKVARLSDMDLLANDEDEFDELIAQLQRDIKTIKLDKKQNLYTLIYRNQDPRMAKSVVESTINVFMEDILGETRIESQQAQQFLDKQLAEYERRLVEEDRKLADFKRQNSGLLPGESGGYYNRLEAEKRDLQDATLALRQKESQLANAKQTLHDYEAQMRAGSGAGQAFSSKYDQRIESLQQRLDDLSLRYTEQHPDIIETTRLLEQLERQRNEELQNSAMVPSAQSSGDMGYYQQLQLLVTTLESEAVSMRIQVSTYDARVKDLEQLVYKVPEVEANLLALRRGYEITRQKYEELLSRKETAALGQRAGEQADALKFRVIDQAKVSPKPVGPKRALLYTMVLAAGFIIAIGVPIVLGELNPRVYSASSIVELTGIPLLGQVSDLEPSAQSLSGRLQVASVGLSAVILLFIYGAIMFTQIASQSPVASRLKQMAEGVL</sequence>
<feature type="transmembrane region" description="Helical" evidence="2">
    <location>
        <begin position="20"/>
        <end position="37"/>
    </location>
</feature>
<dbReference type="EMBL" id="QPID01000012">
    <property type="protein sequence ID" value="RCU45145.1"/>
    <property type="molecule type" value="Genomic_DNA"/>
</dbReference>
<dbReference type="AlphaFoldDB" id="A0A368N6K2"/>
<gene>
    <name evidence="4" type="ORF">DU002_17100</name>
</gene>
<keyword evidence="2" id="KW-0812">Transmembrane</keyword>
<name>A0A368N6K2_9GAMM</name>
<dbReference type="PANTHER" id="PTHR32309">
    <property type="entry name" value="TYROSINE-PROTEIN KINASE"/>
    <property type="match status" value="1"/>
</dbReference>
<dbReference type="GO" id="GO:0005886">
    <property type="term" value="C:plasma membrane"/>
    <property type="evidence" value="ECO:0007669"/>
    <property type="project" value="TreeGrafter"/>
</dbReference>
<dbReference type="InterPro" id="IPR050445">
    <property type="entry name" value="Bact_polysacc_biosynth/exp"/>
</dbReference>
<dbReference type="InterPro" id="IPR035989">
    <property type="entry name" value="DBP_sf"/>
</dbReference>
<evidence type="ECO:0000259" key="3">
    <source>
        <dbReference type="Pfam" id="PF13807"/>
    </source>
</evidence>
<dbReference type="GO" id="GO:0004713">
    <property type="term" value="F:protein tyrosine kinase activity"/>
    <property type="evidence" value="ECO:0007669"/>
    <property type="project" value="TreeGrafter"/>
</dbReference>
<dbReference type="Pfam" id="PF13807">
    <property type="entry name" value="GNVR"/>
    <property type="match status" value="1"/>
</dbReference>
<dbReference type="RefSeq" id="WP_114339664.1">
    <property type="nucleotide sequence ID" value="NZ_QPID01000012.1"/>
</dbReference>
<evidence type="ECO:0000256" key="1">
    <source>
        <dbReference type="SAM" id="Coils"/>
    </source>
</evidence>
<dbReference type="GO" id="GO:0042025">
    <property type="term" value="C:host cell nucleus"/>
    <property type="evidence" value="ECO:0007669"/>
    <property type="project" value="InterPro"/>
</dbReference>
<organism evidence="4 5">
    <name type="scientific">Corallincola holothuriorum</name>
    <dbReference type="NCBI Taxonomy" id="2282215"/>
    <lineage>
        <taxon>Bacteria</taxon>
        <taxon>Pseudomonadati</taxon>
        <taxon>Pseudomonadota</taxon>
        <taxon>Gammaproteobacteria</taxon>
        <taxon>Alteromonadales</taxon>
        <taxon>Psychromonadaceae</taxon>
        <taxon>Corallincola</taxon>
    </lineage>
</organism>
<keyword evidence="2" id="KW-1133">Transmembrane helix</keyword>
<dbReference type="GO" id="GO:0006260">
    <property type="term" value="P:DNA replication"/>
    <property type="evidence" value="ECO:0007669"/>
    <property type="project" value="InterPro"/>
</dbReference>